<reference evidence="5" key="1">
    <citation type="submission" date="2022-06" db="UniProtKB">
        <authorList>
            <consortium name="EnsemblMetazoa"/>
        </authorList>
    </citation>
    <scope>IDENTIFICATION</scope>
</reference>
<dbReference type="InterPro" id="IPR050389">
    <property type="entry name" value="LysR-type_TF"/>
</dbReference>
<dbReference type="GO" id="GO:0003677">
    <property type="term" value="F:DNA binding"/>
    <property type="evidence" value="ECO:0007669"/>
    <property type="project" value="UniProtKB-KW"/>
</dbReference>
<evidence type="ECO:0000256" key="3">
    <source>
        <dbReference type="ARBA" id="ARBA00023163"/>
    </source>
</evidence>
<feature type="domain" description="LysR substrate-binding" evidence="4">
    <location>
        <begin position="2"/>
        <end position="157"/>
    </location>
</feature>
<dbReference type="EnsemblMetazoa" id="XM_016809050.1">
    <property type="protein sequence ID" value="XP_016664539.1"/>
    <property type="gene ID" value="LOC107885411"/>
</dbReference>
<name>A0A8R2HA58_ACYPI</name>
<dbReference type="AlphaFoldDB" id="A0A8R2HA58"/>
<dbReference type="Gene3D" id="3.40.190.10">
    <property type="entry name" value="Periplasmic binding protein-like II"/>
    <property type="match status" value="2"/>
</dbReference>
<evidence type="ECO:0000259" key="4">
    <source>
        <dbReference type="Pfam" id="PF03466"/>
    </source>
</evidence>
<keyword evidence="2" id="KW-0238">DNA-binding</keyword>
<protein>
    <recommendedName>
        <fullName evidence="4">LysR substrate-binding domain-containing protein</fullName>
    </recommendedName>
</protein>
<proteinExistence type="predicted"/>
<evidence type="ECO:0000256" key="1">
    <source>
        <dbReference type="ARBA" id="ARBA00023015"/>
    </source>
</evidence>
<dbReference type="PANTHER" id="PTHR30118">
    <property type="entry name" value="HTH-TYPE TRANSCRIPTIONAL REGULATOR LEUO-RELATED"/>
    <property type="match status" value="1"/>
</dbReference>
<sequence>MAGKVDFAIGFEDEVTPPRRGINTIECFEDNYVVAVRQGHPFIRDALTYEDYLRVGHVVVNPWNEQRGVIDRILDAQGIQRKVVVELPSLMTAPLIIASTDLAIALPQRAVTSLFGAADLKIFPTPFPTPHYALRVYYNPALANSAGHQWLREQIVQVV</sequence>
<dbReference type="SUPFAM" id="SSF53850">
    <property type="entry name" value="Periplasmic binding protein-like II"/>
    <property type="match status" value="1"/>
</dbReference>
<evidence type="ECO:0000313" key="5">
    <source>
        <dbReference type="EnsemblMetazoa" id="XP_016664539.1"/>
    </source>
</evidence>
<accession>A0A8R2HA58</accession>
<keyword evidence="3" id="KW-0804">Transcription</keyword>
<dbReference type="GO" id="GO:0006355">
    <property type="term" value="P:regulation of DNA-templated transcription"/>
    <property type="evidence" value="ECO:0007669"/>
    <property type="project" value="TreeGrafter"/>
</dbReference>
<evidence type="ECO:0000256" key="2">
    <source>
        <dbReference type="ARBA" id="ARBA00023125"/>
    </source>
</evidence>
<organism evidence="5">
    <name type="scientific">Acyrthosiphon pisum</name>
    <name type="common">Pea aphid</name>
    <dbReference type="NCBI Taxonomy" id="7029"/>
    <lineage>
        <taxon>Eukaryota</taxon>
        <taxon>Metazoa</taxon>
        <taxon>Ecdysozoa</taxon>
        <taxon>Arthropoda</taxon>
        <taxon>Hexapoda</taxon>
        <taxon>Insecta</taxon>
        <taxon>Pterygota</taxon>
        <taxon>Neoptera</taxon>
        <taxon>Paraneoptera</taxon>
        <taxon>Hemiptera</taxon>
        <taxon>Sternorrhyncha</taxon>
        <taxon>Aphidomorpha</taxon>
        <taxon>Aphidoidea</taxon>
        <taxon>Aphididae</taxon>
        <taxon>Macrosiphini</taxon>
        <taxon>Acyrthosiphon</taxon>
    </lineage>
</organism>
<dbReference type="PANTHER" id="PTHR30118:SF15">
    <property type="entry name" value="TRANSCRIPTIONAL REGULATORY PROTEIN"/>
    <property type="match status" value="1"/>
</dbReference>
<dbReference type="Pfam" id="PF03466">
    <property type="entry name" value="LysR_substrate"/>
    <property type="match status" value="1"/>
</dbReference>
<dbReference type="InterPro" id="IPR005119">
    <property type="entry name" value="LysR_subst-bd"/>
</dbReference>
<keyword evidence="1" id="KW-0805">Transcription regulation</keyword>